<dbReference type="PANTHER" id="PTHR34071:SF2">
    <property type="entry name" value="FLAVIN-NUCLEOTIDE-BINDING PROTEIN"/>
    <property type="match status" value="1"/>
</dbReference>
<dbReference type="KEGG" id="ten:LPB136_01765"/>
<dbReference type="Gene3D" id="2.30.110.10">
    <property type="entry name" value="Electron Transport, Fmn-binding Protein, Chain A"/>
    <property type="match status" value="1"/>
</dbReference>
<evidence type="ECO:0000313" key="1">
    <source>
        <dbReference type="EMBL" id="APG64169.1"/>
    </source>
</evidence>
<gene>
    <name evidence="1" type="ORF">LPB136_01765</name>
</gene>
<accession>A0A1L3JGC0</accession>
<dbReference type="InterPro" id="IPR012349">
    <property type="entry name" value="Split_barrel_FMN-bd"/>
</dbReference>
<dbReference type="Pfam" id="PF12900">
    <property type="entry name" value="Pyridox_ox_2"/>
    <property type="match status" value="1"/>
</dbReference>
<dbReference type="EMBL" id="CP018155">
    <property type="protein sequence ID" value="APG64169.1"/>
    <property type="molecule type" value="Genomic_DNA"/>
</dbReference>
<dbReference type="InterPro" id="IPR024747">
    <property type="entry name" value="Pyridox_Oxase-rel"/>
</dbReference>
<evidence type="ECO:0000313" key="2">
    <source>
        <dbReference type="Proteomes" id="UP000181898"/>
    </source>
</evidence>
<dbReference type="STRING" id="1850252.LPB136_01765"/>
<evidence type="ECO:0008006" key="3">
    <source>
        <dbReference type="Google" id="ProtNLM"/>
    </source>
</evidence>
<dbReference type="AlphaFoldDB" id="A0A1L3JGC0"/>
<dbReference type="RefSeq" id="WP_072554493.1">
    <property type="nucleotide sequence ID" value="NZ_CP018155.1"/>
</dbReference>
<dbReference type="SUPFAM" id="SSF50475">
    <property type="entry name" value="FMN-binding split barrel"/>
    <property type="match status" value="1"/>
</dbReference>
<keyword evidence="2" id="KW-1185">Reference proteome</keyword>
<dbReference type="Proteomes" id="UP000181898">
    <property type="component" value="Chromosome"/>
</dbReference>
<dbReference type="PANTHER" id="PTHR34071">
    <property type="entry name" value="5-NITROIMIDAZOLE ANTIBIOTICS RESISTANCE PROTEIN, NIMA-FAMILY-RELATED PROTEIN-RELATED"/>
    <property type="match status" value="1"/>
</dbReference>
<reference evidence="1 2" key="1">
    <citation type="submission" date="2016-11" db="EMBL/GenBank/DDBJ databases">
        <title>Tenacibaculum sp. LPB0136, isolated from marine environment.</title>
        <authorList>
            <person name="Kim E."/>
            <person name="Yi H."/>
        </authorList>
    </citation>
    <scope>NUCLEOTIDE SEQUENCE [LARGE SCALE GENOMIC DNA]</scope>
    <source>
        <strain evidence="1 2">LPB0136</strain>
    </source>
</reference>
<proteinExistence type="predicted"/>
<dbReference type="OrthoDB" id="116031at2"/>
<name>A0A1L3JGC0_9FLAO</name>
<protein>
    <recommendedName>
        <fullName evidence="3">Flavin-nucleotide-binding protein</fullName>
    </recommendedName>
</protein>
<sequence>MKEYKKSKLNRVKRGQNRATYDVEKINTILDAGFLCYVGYIYEGKPITIPMAYTRRDNKIYIHGSTANRMLLSILESEETSITVMHLDGLVLARSGLHHSVNYRSVTLFGSLNKIEKDEEKTAILKWIVNQMMPNHWDSLRPMYQKELDRTLVVEFTIETASAKIRDTGVADEPEDYALPIWAGIVPIKQVAGYPISDKGKPEEMGIPQHVLDYYEQNK</sequence>
<organism evidence="1 2">
    <name type="scientific">Tenacibaculum todarodis</name>
    <dbReference type="NCBI Taxonomy" id="1850252"/>
    <lineage>
        <taxon>Bacteria</taxon>
        <taxon>Pseudomonadati</taxon>
        <taxon>Bacteroidota</taxon>
        <taxon>Flavobacteriia</taxon>
        <taxon>Flavobacteriales</taxon>
        <taxon>Flavobacteriaceae</taxon>
        <taxon>Tenacibaculum</taxon>
    </lineage>
</organism>